<name>A0A671LIA4_9TELE</name>
<dbReference type="InterPro" id="IPR036397">
    <property type="entry name" value="RNaseH_sf"/>
</dbReference>
<dbReference type="GO" id="GO:0003676">
    <property type="term" value="F:nucleic acid binding"/>
    <property type="evidence" value="ECO:0007669"/>
    <property type="project" value="InterPro"/>
</dbReference>
<protein>
    <submittedName>
        <fullName evidence="1">Uncharacterized protein</fullName>
    </submittedName>
</protein>
<proteinExistence type="predicted"/>
<reference evidence="1" key="1">
    <citation type="submission" date="2025-08" db="UniProtKB">
        <authorList>
            <consortium name="Ensembl"/>
        </authorList>
    </citation>
    <scope>IDENTIFICATION</scope>
</reference>
<evidence type="ECO:0000313" key="1">
    <source>
        <dbReference type="Ensembl" id="ENSSANP00000018042.1"/>
    </source>
</evidence>
<accession>A0A671LIA4</accession>
<organism evidence="1 2">
    <name type="scientific">Sinocyclocheilus anshuiensis</name>
    <dbReference type="NCBI Taxonomy" id="1608454"/>
    <lineage>
        <taxon>Eukaryota</taxon>
        <taxon>Metazoa</taxon>
        <taxon>Chordata</taxon>
        <taxon>Craniata</taxon>
        <taxon>Vertebrata</taxon>
        <taxon>Euteleostomi</taxon>
        <taxon>Actinopterygii</taxon>
        <taxon>Neopterygii</taxon>
        <taxon>Teleostei</taxon>
        <taxon>Ostariophysi</taxon>
        <taxon>Cypriniformes</taxon>
        <taxon>Cyprinidae</taxon>
        <taxon>Cyprininae</taxon>
        <taxon>Sinocyclocheilus</taxon>
    </lineage>
</organism>
<keyword evidence="2" id="KW-1185">Reference proteome</keyword>
<dbReference type="Gene3D" id="3.30.420.10">
    <property type="entry name" value="Ribonuclease H-like superfamily/Ribonuclease H"/>
    <property type="match status" value="1"/>
</dbReference>
<evidence type="ECO:0000313" key="2">
    <source>
        <dbReference type="Proteomes" id="UP000472260"/>
    </source>
</evidence>
<dbReference type="AlphaFoldDB" id="A0A671LIA4"/>
<reference evidence="1" key="2">
    <citation type="submission" date="2025-09" db="UniProtKB">
        <authorList>
            <consortium name="Ensembl"/>
        </authorList>
    </citation>
    <scope>IDENTIFICATION</scope>
</reference>
<sequence length="174" mass="19877">YTGYSTRWCYLKSSRLLKKSTISSRGITYLSRATEKNSHFNANDLQYDIMEGGKNISVQSIRKLDKNGRHVRTSCGMPLKKNIKSQLIIMFYGINVWCKKGKTYEQKDTLSIIKHGGGPVLLWGCFAVAGNVSLDCMKDIMDSLKYQAVLAKIVMFLVQRLKLDDQWCYVLELC</sequence>
<dbReference type="Ensembl" id="ENSSANT00000019265.1">
    <property type="protein sequence ID" value="ENSSANP00000018042.1"/>
    <property type="gene ID" value="ENSSANG00000009473.1"/>
</dbReference>
<dbReference type="Proteomes" id="UP000472260">
    <property type="component" value="Unassembled WGS sequence"/>
</dbReference>